<keyword evidence="13" id="KW-1185">Reference proteome</keyword>
<name>A0ABP7IV77_9ACTN</name>
<feature type="transmembrane region" description="Helical" evidence="9">
    <location>
        <begin position="69"/>
        <end position="102"/>
    </location>
</feature>
<dbReference type="RefSeq" id="WP_344777166.1">
    <property type="nucleotide sequence ID" value="NZ_BAABAH010000012.1"/>
</dbReference>
<evidence type="ECO:0000256" key="4">
    <source>
        <dbReference type="ARBA" id="ARBA00022475"/>
    </source>
</evidence>
<evidence type="ECO:0000256" key="1">
    <source>
        <dbReference type="ARBA" id="ARBA00004651"/>
    </source>
</evidence>
<dbReference type="Proteomes" id="UP001501821">
    <property type="component" value="Unassembled WGS sequence"/>
</dbReference>
<keyword evidence="7 9" id="KW-1133">Transmembrane helix</keyword>
<feature type="transmembrane region" description="Helical" evidence="9">
    <location>
        <begin position="114"/>
        <end position="134"/>
    </location>
</feature>
<dbReference type="PANTHER" id="PTHR30425:SF1">
    <property type="entry name" value="PHOSPHATE TRANSPORT SYSTEM PERMEASE PROTEIN PSTC"/>
    <property type="match status" value="1"/>
</dbReference>
<dbReference type="InterPro" id="IPR051124">
    <property type="entry name" value="Phosphate_Transport_Permease"/>
</dbReference>
<accession>A0ABP7IV77</accession>
<keyword evidence="5 10" id="KW-0592">Phosphate transport</keyword>
<evidence type="ECO:0000256" key="7">
    <source>
        <dbReference type="ARBA" id="ARBA00022989"/>
    </source>
</evidence>
<keyword evidence="8 9" id="KW-0472">Membrane</keyword>
<comment type="caution">
    <text evidence="12">The sequence shown here is derived from an EMBL/GenBank/DDBJ whole genome shotgun (WGS) entry which is preliminary data.</text>
</comment>
<proteinExistence type="inferred from homology"/>
<gene>
    <name evidence="12" type="primary">pstC_3</name>
    <name evidence="12" type="ORF">GCM10022242_31570</name>
</gene>
<keyword evidence="3 9" id="KW-0813">Transport</keyword>
<dbReference type="Gene3D" id="1.10.3720.10">
    <property type="entry name" value="MetI-like"/>
    <property type="match status" value="1"/>
</dbReference>
<feature type="transmembrane region" description="Helical" evidence="9">
    <location>
        <begin position="225"/>
        <end position="248"/>
    </location>
</feature>
<feature type="transmembrane region" description="Helical" evidence="9">
    <location>
        <begin position="25"/>
        <end position="49"/>
    </location>
</feature>
<protein>
    <recommendedName>
        <fullName evidence="10">Phosphate transport system permease protein</fullName>
    </recommendedName>
</protein>
<feature type="domain" description="ABC transmembrane type-1" evidence="11">
    <location>
        <begin position="77"/>
        <end position="305"/>
    </location>
</feature>
<dbReference type="NCBIfam" id="TIGR02138">
    <property type="entry name" value="phosphate_pstC"/>
    <property type="match status" value="1"/>
</dbReference>
<dbReference type="PANTHER" id="PTHR30425">
    <property type="entry name" value="PHOSPHATE TRANSPORT SYSTEM PERMEASE PROTEIN PST"/>
    <property type="match status" value="1"/>
</dbReference>
<evidence type="ECO:0000259" key="11">
    <source>
        <dbReference type="PROSITE" id="PS50928"/>
    </source>
</evidence>
<sequence>MTVTTEPDTSGPDLFAGRSGIGDRIFHGAALAAGASIMVALAAVFVFLAVRGSSGFSAAKDLYQPYDSFLPYAAGLLFGTALVAVLALVIATPFAIGVALFLSHYAPRRLSAPIAYLIDLLAAVPSVVFGLWGLRALAPATLPIETWLNDHLGWVPFFSGDVSATGRTVFLAAIVLAIMVLPITTAICREVFRQTPRLHEEAALALGATRWEMIRYAVLPHSRSGIIAGTMLGLGRALGETMAVLLVLNAQGPKVTFKVLTSDNPATIASNIAQNFQGENVDLQVVLLATGLVLFLFTFLVNFSARWIVARAERKFA</sequence>
<reference evidence="13" key="1">
    <citation type="journal article" date="2019" name="Int. J. Syst. Evol. Microbiol.">
        <title>The Global Catalogue of Microorganisms (GCM) 10K type strain sequencing project: providing services to taxonomists for standard genome sequencing and annotation.</title>
        <authorList>
            <consortium name="The Broad Institute Genomics Platform"/>
            <consortium name="The Broad Institute Genome Sequencing Center for Infectious Disease"/>
            <person name="Wu L."/>
            <person name="Ma J."/>
        </authorList>
    </citation>
    <scope>NUCLEOTIDE SEQUENCE [LARGE SCALE GENOMIC DNA]</scope>
    <source>
        <strain evidence="13">JCM 16953</strain>
    </source>
</reference>
<dbReference type="Pfam" id="PF00528">
    <property type="entry name" value="BPD_transp_1"/>
    <property type="match status" value="1"/>
</dbReference>
<comment type="subcellular location">
    <subcellularLocation>
        <location evidence="1 9">Cell membrane</location>
        <topology evidence="1 9">Multi-pass membrane protein</topology>
    </subcellularLocation>
</comment>
<keyword evidence="6 9" id="KW-0812">Transmembrane</keyword>
<comment type="function">
    <text evidence="10">Part of the binding-protein-dependent transport system for phosphate; probably responsible for the translocation of the substrate across the membrane.</text>
</comment>
<dbReference type="EMBL" id="BAABAH010000012">
    <property type="protein sequence ID" value="GAA3827849.1"/>
    <property type="molecule type" value="Genomic_DNA"/>
</dbReference>
<comment type="similarity">
    <text evidence="2 10">Belongs to the binding-protein-dependent transport system permease family. CysTW subfamily.</text>
</comment>
<dbReference type="InterPro" id="IPR000515">
    <property type="entry name" value="MetI-like"/>
</dbReference>
<dbReference type="CDD" id="cd06261">
    <property type="entry name" value="TM_PBP2"/>
    <property type="match status" value="1"/>
</dbReference>
<dbReference type="SUPFAM" id="SSF161098">
    <property type="entry name" value="MetI-like"/>
    <property type="match status" value="1"/>
</dbReference>
<feature type="transmembrane region" description="Helical" evidence="9">
    <location>
        <begin position="285"/>
        <end position="309"/>
    </location>
</feature>
<evidence type="ECO:0000256" key="2">
    <source>
        <dbReference type="ARBA" id="ARBA00007069"/>
    </source>
</evidence>
<dbReference type="InterPro" id="IPR011864">
    <property type="entry name" value="Phosphate_PstC"/>
</dbReference>
<evidence type="ECO:0000256" key="9">
    <source>
        <dbReference type="RuleBase" id="RU363032"/>
    </source>
</evidence>
<keyword evidence="4 10" id="KW-1003">Cell membrane</keyword>
<evidence type="ECO:0000256" key="8">
    <source>
        <dbReference type="ARBA" id="ARBA00023136"/>
    </source>
</evidence>
<evidence type="ECO:0000256" key="3">
    <source>
        <dbReference type="ARBA" id="ARBA00022448"/>
    </source>
</evidence>
<dbReference type="InterPro" id="IPR035906">
    <property type="entry name" value="MetI-like_sf"/>
</dbReference>
<evidence type="ECO:0000256" key="10">
    <source>
        <dbReference type="RuleBase" id="RU363054"/>
    </source>
</evidence>
<evidence type="ECO:0000256" key="5">
    <source>
        <dbReference type="ARBA" id="ARBA00022592"/>
    </source>
</evidence>
<evidence type="ECO:0000313" key="12">
    <source>
        <dbReference type="EMBL" id="GAA3827849.1"/>
    </source>
</evidence>
<evidence type="ECO:0000313" key="13">
    <source>
        <dbReference type="Proteomes" id="UP001501821"/>
    </source>
</evidence>
<evidence type="ECO:0000256" key="6">
    <source>
        <dbReference type="ARBA" id="ARBA00022692"/>
    </source>
</evidence>
<feature type="transmembrane region" description="Helical" evidence="9">
    <location>
        <begin position="169"/>
        <end position="188"/>
    </location>
</feature>
<organism evidence="12 13">
    <name type="scientific">Nocardioides panacisoli</name>
    <dbReference type="NCBI Taxonomy" id="627624"/>
    <lineage>
        <taxon>Bacteria</taxon>
        <taxon>Bacillati</taxon>
        <taxon>Actinomycetota</taxon>
        <taxon>Actinomycetes</taxon>
        <taxon>Propionibacteriales</taxon>
        <taxon>Nocardioidaceae</taxon>
        <taxon>Nocardioides</taxon>
    </lineage>
</organism>
<dbReference type="PROSITE" id="PS50928">
    <property type="entry name" value="ABC_TM1"/>
    <property type="match status" value="1"/>
</dbReference>